<dbReference type="InterPro" id="IPR027417">
    <property type="entry name" value="P-loop_NTPase"/>
</dbReference>
<dbReference type="Gene3D" id="3.40.50.300">
    <property type="entry name" value="P-loop containing nucleotide triphosphate hydrolases"/>
    <property type="match status" value="1"/>
</dbReference>
<dbReference type="Proteomes" id="UP000809349">
    <property type="component" value="Unassembled WGS sequence"/>
</dbReference>
<dbReference type="CDD" id="cd00882">
    <property type="entry name" value="Ras_like_GTPase"/>
    <property type="match status" value="1"/>
</dbReference>
<reference evidence="1 2" key="1">
    <citation type="submission" date="2021-01" db="EMBL/GenBank/DDBJ databases">
        <authorList>
            <person name="Ruan W."/>
            <person name="Khan S.A."/>
            <person name="Jeon C.O."/>
        </authorList>
    </citation>
    <scope>NUCLEOTIDE SEQUENCE [LARGE SCALE GENOMIC DNA]</scope>
    <source>
        <strain evidence="1 2">R798</strain>
    </source>
</reference>
<comment type="caution">
    <text evidence="1">The sequence shown here is derived from an EMBL/GenBank/DDBJ whole genome shotgun (WGS) entry which is preliminary data.</text>
</comment>
<evidence type="ECO:0000313" key="2">
    <source>
        <dbReference type="Proteomes" id="UP000809349"/>
    </source>
</evidence>
<keyword evidence="2" id="KW-1185">Reference proteome</keyword>
<gene>
    <name evidence="1" type="ORF">I4X03_007805</name>
</gene>
<evidence type="ECO:0000313" key="1">
    <source>
        <dbReference type="EMBL" id="MBZ2207163.1"/>
    </source>
</evidence>
<reference evidence="1 2" key="2">
    <citation type="submission" date="2021-08" db="EMBL/GenBank/DDBJ databases">
        <title>Massilia sp. R798.</title>
        <authorList>
            <person name="Baek J.H."/>
            <person name="Jung H.S."/>
            <person name="Kim K.R."/>
            <person name="Jeon C.O."/>
        </authorList>
    </citation>
    <scope>NUCLEOTIDE SEQUENCE [LARGE SCALE GENOMIC DNA]</scope>
    <source>
        <strain evidence="1 2">R798</strain>
    </source>
</reference>
<dbReference type="EMBL" id="JAFBIL020000003">
    <property type="protein sequence ID" value="MBZ2207163.1"/>
    <property type="molecule type" value="Genomic_DNA"/>
</dbReference>
<protein>
    <submittedName>
        <fullName evidence="1">GTPase domain-containing protein</fullName>
    </submittedName>
</protein>
<dbReference type="SUPFAM" id="SSF52540">
    <property type="entry name" value="P-loop containing nucleoside triphosphate hydrolases"/>
    <property type="match status" value="1"/>
</dbReference>
<organism evidence="1 2">
    <name type="scientific">Massilia soli</name>
    <dbReference type="NCBI Taxonomy" id="2792854"/>
    <lineage>
        <taxon>Bacteria</taxon>
        <taxon>Pseudomonadati</taxon>
        <taxon>Pseudomonadota</taxon>
        <taxon>Betaproteobacteria</taxon>
        <taxon>Burkholderiales</taxon>
        <taxon>Oxalobacteraceae</taxon>
        <taxon>Telluria group</taxon>
        <taxon>Massilia</taxon>
    </lineage>
</organism>
<dbReference type="RefSeq" id="WP_223467665.1">
    <property type="nucleotide sequence ID" value="NZ_JAFBIL020000003.1"/>
</dbReference>
<accession>A0ABS7SLW1</accession>
<proteinExistence type="predicted"/>
<name>A0ABS7SLW1_9BURK</name>
<sequence length="214" mass="23370">MRRLGLPIALGFGKRVYAAVTGSSALRDAPDHTTLVTNLHTLRDLTRKPDPSRVAFLGQAGAGKSTIVDKLSMGRAHPRPIIGVHTDATNWAERTDVDLLCRWPGQVVADCPGYDTRTHPVAAFVAHFPFGNFEKIILVVHGKIRAADVDIYQAIRHAGMTPLVTRSHAESLDANDRDTVTKDLCRHLVGLQPNAVVFVSSRNGEGIDELRSRL</sequence>